<dbReference type="EMBL" id="FUWX01000021">
    <property type="protein sequence ID" value="SKA01836.1"/>
    <property type="molecule type" value="Genomic_DNA"/>
</dbReference>
<evidence type="ECO:0008006" key="3">
    <source>
        <dbReference type="Google" id="ProtNLM"/>
    </source>
</evidence>
<dbReference type="AlphaFoldDB" id="A0A1T4QDY9"/>
<reference evidence="1 2" key="1">
    <citation type="submission" date="2017-02" db="EMBL/GenBank/DDBJ databases">
        <authorList>
            <person name="Peterson S.W."/>
        </authorList>
    </citation>
    <scope>NUCLEOTIDE SEQUENCE [LARGE SCALE GENOMIC DNA]</scope>
    <source>
        <strain evidence="1 2">ATCC 700028</strain>
    </source>
</reference>
<dbReference type="Proteomes" id="UP000191153">
    <property type="component" value="Unassembled WGS sequence"/>
</dbReference>
<evidence type="ECO:0000313" key="1">
    <source>
        <dbReference type="EMBL" id="SKA01836.1"/>
    </source>
</evidence>
<protein>
    <recommendedName>
        <fullName evidence="3">Phage protein D</fullName>
    </recommendedName>
</protein>
<gene>
    <name evidence="1" type="ORF">SAMN02745174_02290</name>
</gene>
<dbReference type="Pfam" id="PF05954">
    <property type="entry name" value="Phage_GPD"/>
    <property type="match status" value="1"/>
</dbReference>
<evidence type="ECO:0000313" key="2">
    <source>
        <dbReference type="Proteomes" id="UP000191153"/>
    </source>
</evidence>
<dbReference type="STRING" id="180163.SAMN02745174_02290"/>
<dbReference type="OrthoDB" id="9815473at2"/>
<dbReference type="SUPFAM" id="SSF69279">
    <property type="entry name" value="Phage tail proteins"/>
    <property type="match status" value="1"/>
</dbReference>
<keyword evidence="2" id="KW-1185">Reference proteome</keyword>
<organism evidence="1 2">
    <name type="scientific">Cetobacterium ceti</name>
    <dbReference type="NCBI Taxonomy" id="180163"/>
    <lineage>
        <taxon>Bacteria</taxon>
        <taxon>Fusobacteriati</taxon>
        <taxon>Fusobacteriota</taxon>
        <taxon>Fusobacteriia</taxon>
        <taxon>Fusobacteriales</taxon>
        <taxon>Fusobacteriaceae</taxon>
        <taxon>Cetobacterium</taxon>
    </lineage>
</organism>
<sequence>MKILPLGEDDIARRGSLVILYEGKDISKDIADSIINCVYRDSINEFDTIDLTLEDKKGLWMGCWFPQRGDKIQIKYKLTNWEEKGIVEHNLGTFYIDNIDYSGPPSIVSLKGISVDIVSNIMDEKKCRSWEDVTIKKIAEDIAKNSNLKLITDFKFNRIYKRVEQKLESDYTLLKRLCREAGITVKLYSDKLILFEESLYEAKNPCFKFSNKIENYSFSMDDADTYSGCKISYYDYVLDKKIEHTFYTKQRPGYKKNTQRLLFMNYDASVPGKTQQEKKEYLLKIAQRELREKNKTGITCSLTIIGTVQQLSASDIVEIDAFGRFNGKYIITEITTDYSDYSHSVNLRKCLEGY</sequence>
<accession>A0A1T4QDY9</accession>
<dbReference type="RefSeq" id="WP_078694728.1">
    <property type="nucleotide sequence ID" value="NZ_FUWX01000021.1"/>
</dbReference>
<proteinExistence type="predicted"/>
<name>A0A1T4QDY9_9FUSO</name>